<name>A0A3S9B318_9HYPH</name>
<dbReference type="SUPFAM" id="SSF88723">
    <property type="entry name" value="PIN domain-like"/>
    <property type="match status" value="1"/>
</dbReference>
<gene>
    <name evidence="2" type="ORF">D5400_08975</name>
</gene>
<accession>A0A3S9B318</accession>
<sequence>MMVLDSSCLLAIIFQEPGIEKAVAALNGAVISTVNVVEVIARQADRGMDRDLALANYRDFEVPSVPFDDTLAVLAGELRSLTRHQGLSLGDRACLALAIRENATAVTADRKWADLKVGCRIELIR</sequence>
<dbReference type="RefSeq" id="WP_126009672.1">
    <property type="nucleotide sequence ID" value="NZ_CP032509.1"/>
</dbReference>
<dbReference type="Gene3D" id="3.40.50.1010">
    <property type="entry name" value="5'-nuclease"/>
    <property type="match status" value="1"/>
</dbReference>
<evidence type="ECO:0000313" key="3">
    <source>
        <dbReference type="Proteomes" id="UP000268192"/>
    </source>
</evidence>
<feature type="domain" description="PIN" evidence="1">
    <location>
        <begin position="2"/>
        <end position="115"/>
    </location>
</feature>
<reference evidence="2 3" key="1">
    <citation type="submission" date="2018-09" db="EMBL/GenBank/DDBJ databases">
        <title>Marinorhizobium profundi gen. nov., sp. nov., isolated from a deep-sea sediment sample from the New Britain Trench and proposal of Marinorhizobiaceae fam. nov. in the order Rhizobiales of the class Alphaproteobacteria.</title>
        <authorList>
            <person name="Cao J."/>
        </authorList>
    </citation>
    <scope>NUCLEOTIDE SEQUENCE [LARGE SCALE GENOMIC DNA]</scope>
    <source>
        <strain evidence="2 3">WS11</strain>
    </source>
</reference>
<proteinExistence type="predicted"/>
<dbReference type="KEGG" id="abaw:D5400_08975"/>
<dbReference type="AlphaFoldDB" id="A0A3S9B318"/>
<evidence type="ECO:0000313" key="2">
    <source>
        <dbReference type="EMBL" id="AZN71385.1"/>
    </source>
</evidence>
<dbReference type="EMBL" id="CP032509">
    <property type="protein sequence ID" value="AZN71385.1"/>
    <property type="molecule type" value="Genomic_DNA"/>
</dbReference>
<dbReference type="Proteomes" id="UP000268192">
    <property type="component" value="Chromosome"/>
</dbReference>
<organism evidence="2 3">
    <name type="scientific">Georhizobium profundi</name>
    <dbReference type="NCBI Taxonomy" id="2341112"/>
    <lineage>
        <taxon>Bacteria</taxon>
        <taxon>Pseudomonadati</taxon>
        <taxon>Pseudomonadota</taxon>
        <taxon>Alphaproteobacteria</taxon>
        <taxon>Hyphomicrobiales</taxon>
        <taxon>Rhizobiaceae</taxon>
        <taxon>Georhizobium</taxon>
    </lineage>
</organism>
<keyword evidence="3" id="KW-1185">Reference proteome</keyword>
<dbReference type="OrthoDB" id="286092at2"/>
<protein>
    <submittedName>
        <fullName evidence="2">PIN domain-containing protein</fullName>
    </submittedName>
</protein>
<evidence type="ECO:0000259" key="1">
    <source>
        <dbReference type="Pfam" id="PF01850"/>
    </source>
</evidence>
<dbReference type="CDD" id="cd18682">
    <property type="entry name" value="PIN_VapC-like"/>
    <property type="match status" value="1"/>
</dbReference>
<dbReference type="InterPro" id="IPR029060">
    <property type="entry name" value="PIN-like_dom_sf"/>
</dbReference>
<dbReference type="InterPro" id="IPR002716">
    <property type="entry name" value="PIN_dom"/>
</dbReference>
<dbReference type="Pfam" id="PF01850">
    <property type="entry name" value="PIN"/>
    <property type="match status" value="1"/>
</dbReference>